<dbReference type="EMBL" id="CP035758">
    <property type="protein sequence ID" value="QBD78991.1"/>
    <property type="molecule type" value="Genomic_DNA"/>
</dbReference>
<evidence type="ECO:0000313" key="2">
    <source>
        <dbReference type="EMBL" id="QBD78991.1"/>
    </source>
</evidence>
<dbReference type="GO" id="GO:0032259">
    <property type="term" value="P:methylation"/>
    <property type="evidence" value="ECO:0007669"/>
    <property type="project" value="UniProtKB-KW"/>
</dbReference>
<dbReference type="InterPro" id="IPR050447">
    <property type="entry name" value="Erg6_SMT_methyltransf"/>
</dbReference>
<accession>A0A4V0YZA0</accession>
<dbReference type="GO" id="GO:0008168">
    <property type="term" value="F:methyltransferase activity"/>
    <property type="evidence" value="ECO:0007669"/>
    <property type="project" value="UniProtKB-KW"/>
</dbReference>
<dbReference type="InterPro" id="IPR029063">
    <property type="entry name" value="SAM-dependent_MTases_sf"/>
</dbReference>
<dbReference type="InterPro" id="IPR041698">
    <property type="entry name" value="Methyltransf_25"/>
</dbReference>
<gene>
    <name evidence="2" type="ORF">EPA93_24600</name>
</gene>
<dbReference type="CDD" id="cd02440">
    <property type="entry name" value="AdoMet_MTases"/>
    <property type="match status" value="1"/>
</dbReference>
<proteinExistence type="predicted"/>
<organism evidence="2 3">
    <name type="scientific">Ktedonosporobacter rubrisoli</name>
    <dbReference type="NCBI Taxonomy" id="2509675"/>
    <lineage>
        <taxon>Bacteria</taxon>
        <taxon>Bacillati</taxon>
        <taxon>Chloroflexota</taxon>
        <taxon>Ktedonobacteria</taxon>
        <taxon>Ktedonobacterales</taxon>
        <taxon>Ktedonosporobacteraceae</taxon>
        <taxon>Ktedonosporobacter</taxon>
    </lineage>
</organism>
<reference evidence="2 3" key="1">
    <citation type="submission" date="2019-01" db="EMBL/GenBank/DDBJ databases">
        <title>Ktedonosporobacter rubrisoli SCAWS-G2.</title>
        <authorList>
            <person name="Huang Y."/>
            <person name="Yan B."/>
        </authorList>
    </citation>
    <scope>NUCLEOTIDE SEQUENCE [LARGE SCALE GENOMIC DNA]</scope>
    <source>
        <strain evidence="2 3">SCAWS-G2</strain>
    </source>
</reference>
<dbReference type="KEGG" id="kbs:EPA93_24600"/>
<dbReference type="RefSeq" id="WP_129890044.1">
    <property type="nucleotide sequence ID" value="NZ_CP035758.1"/>
</dbReference>
<sequence>MHDAESKVLTRETFDAIFAADPNSPTRRRIWREVYGSDYSEEVDQFSFTTLPLLRRIAKALCVGPGQVFADLGCGRGGPGLWVARETGASLTGIDFSQVALEHARQRAELFGVKDRATFLLRDYAKTELPDACFDAVMCVDAFRMAPTGAAVAREILRLLRPGRCFVATVFVGHRPGETSTPSGPEQIFTDAGGVVEVIEPTPDFQPRRLAIYEGMLAEQEALKAELGEQVAELLLKEARMGRNPSVITEQMFVVVRRP</sequence>
<name>A0A4V0YZA0_KTERU</name>
<dbReference type="OrthoDB" id="9804312at2"/>
<dbReference type="Gene3D" id="3.40.50.150">
    <property type="entry name" value="Vaccinia Virus protein VP39"/>
    <property type="match status" value="1"/>
</dbReference>
<dbReference type="PANTHER" id="PTHR44068:SF11">
    <property type="entry name" value="GERANYL DIPHOSPHATE 2-C-METHYLTRANSFERASE"/>
    <property type="match status" value="1"/>
</dbReference>
<dbReference type="PANTHER" id="PTHR44068">
    <property type="entry name" value="ZGC:194242"/>
    <property type="match status" value="1"/>
</dbReference>
<keyword evidence="3" id="KW-1185">Reference proteome</keyword>
<dbReference type="SUPFAM" id="SSF53335">
    <property type="entry name" value="S-adenosyl-L-methionine-dependent methyltransferases"/>
    <property type="match status" value="1"/>
</dbReference>
<protein>
    <submittedName>
        <fullName evidence="2">Class I SAM-dependent methyltransferase</fullName>
    </submittedName>
</protein>
<evidence type="ECO:0000259" key="1">
    <source>
        <dbReference type="Pfam" id="PF13649"/>
    </source>
</evidence>
<evidence type="ECO:0000313" key="3">
    <source>
        <dbReference type="Proteomes" id="UP000290365"/>
    </source>
</evidence>
<dbReference type="Pfam" id="PF13649">
    <property type="entry name" value="Methyltransf_25"/>
    <property type="match status" value="1"/>
</dbReference>
<feature type="domain" description="Methyltransferase" evidence="1">
    <location>
        <begin position="71"/>
        <end position="163"/>
    </location>
</feature>
<keyword evidence="2" id="KW-0489">Methyltransferase</keyword>
<dbReference type="Proteomes" id="UP000290365">
    <property type="component" value="Chromosome"/>
</dbReference>
<keyword evidence="2" id="KW-0808">Transferase</keyword>
<dbReference type="AlphaFoldDB" id="A0A4V0YZA0"/>